<dbReference type="PANTHER" id="PTHR12526">
    <property type="entry name" value="GLYCOSYLTRANSFERASE"/>
    <property type="match status" value="1"/>
</dbReference>
<dbReference type="RefSeq" id="WP_229961497.1">
    <property type="nucleotide sequence ID" value="NZ_JAJJWI010000013.1"/>
</dbReference>
<dbReference type="GO" id="GO:0016757">
    <property type="term" value="F:glycosyltransferase activity"/>
    <property type="evidence" value="ECO:0007669"/>
    <property type="project" value="UniProtKB-KW"/>
</dbReference>
<dbReference type="InterPro" id="IPR028098">
    <property type="entry name" value="Glyco_trans_4-like_N"/>
</dbReference>
<proteinExistence type="predicted"/>
<keyword evidence="3" id="KW-0808">Transferase</keyword>
<dbReference type="EC" id="2.4.-.-" evidence="3"/>
<name>A0ABW4WYP7_9BACT</name>
<dbReference type="PANTHER" id="PTHR12526:SF622">
    <property type="entry name" value="GLYCOSYLTRANSFERASE (GROUP I)"/>
    <property type="match status" value="1"/>
</dbReference>
<comment type="caution">
    <text evidence="3">The sequence shown here is derived from an EMBL/GenBank/DDBJ whole genome shotgun (WGS) entry which is preliminary data.</text>
</comment>
<evidence type="ECO:0000313" key="3">
    <source>
        <dbReference type="EMBL" id="MFD2066840.1"/>
    </source>
</evidence>
<feature type="domain" description="Glycosyltransferase subfamily 4-like N-terminal" evidence="2">
    <location>
        <begin position="18"/>
        <end position="198"/>
    </location>
</feature>
<dbReference type="Pfam" id="PF13439">
    <property type="entry name" value="Glyco_transf_4"/>
    <property type="match status" value="1"/>
</dbReference>
<reference evidence="4" key="1">
    <citation type="journal article" date="2019" name="Int. J. Syst. Evol. Microbiol.">
        <title>The Global Catalogue of Microorganisms (GCM) 10K type strain sequencing project: providing services to taxonomists for standard genome sequencing and annotation.</title>
        <authorList>
            <consortium name="The Broad Institute Genomics Platform"/>
            <consortium name="The Broad Institute Genome Sequencing Center for Infectious Disease"/>
            <person name="Wu L."/>
            <person name="Ma J."/>
        </authorList>
    </citation>
    <scope>NUCLEOTIDE SEQUENCE [LARGE SCALE GENOMIC DNA]</scope>
    <source>
        <strain evidence="4">JCM 16545</strain>
    </source>
</reference>
<keyword evidence="4" id="KW-1185">Reference proteome</keyword>
<dbReference type="SUPFAM" id="SSF53756">
    <property type="entry name" value="UDP-Glycosyltransferase/glycogen phosphorylase"/>
    <property type="match status" value="1"/>
</dbReference>
<keyword evidence="3" id="KW-0328">Glycosyltransferase</keyword>
<sequence>MKILYYSSHPNLNLASPSGYGTHMREMIAAFEALGHKVKPVIMGGVAMDSKSLTIEGRKGWKKKAAKLVPAYLWESAKDYSLLKFDTHAKQVLEKAVIAYQPDLIYERAAYLQLSGVNVAQKHNVKHVLEVNAPYAEERIALQGKSVFTGKGELFEKSQLEKANRIVVVSSALKKHLSSVHKIPEKKFVVTPNAINPALVEKGNEPDVAQKQQSVAGKVVIGFVGSIFPWHGVDLLISAFSKLTASTKKQLHLLIVGDGEILPHLKQQAASLGLSGKVSFTGNVPHQEVFDYIAQMDICVSPKSHWYGSPVKIFEYGALGKAIIAPDNVPVRDVMEHKKTGLLVQPSVESIHEALAMYLQDETLRMNCAAKFKEKVLSEHTWQHNAAKVIGAIQ</sequence>
<evidence type="ECO:0000313" key="4">
    <source>
        <dbReference type="Proteomes" id="UP001597369"/>
    </source>
</evidence>
<evidence type="ECO:0000259" key="2">
    <source>
        <dbReference type="Pfam" id="PF13439"/>
    </source>
</evidence>
<protein>
    <submittedName>
        <fullName evidence="3">Glycosyltransferase family 4 protein</fullName>
        <ecNumber evidence="3">2.4.-.-</ecNumber>
    </submittedName>
</protein>
<accession>A0ABW4WYP7</accession>
<gene>
    <name evidence="3" type="ORF">ACFSKU_08085</name>
</gene>
<dbReference type="InterPro" id="IPR001296">
    <property type="entry name" value="Glyco_trans_1"/>
</dbReference>
<evidence type="ECO:0000259" key="1">
    <source>
        <dbReference type="Pfam" id="PF00534"/>
    </source>
</evidence>
<dbReference type="Proteomes" id="UP001597369">
    <property type="component" value="Unassembled WGS sequence"/>
</dbReference>
<dbReference type="Gene3D" id="3.40.50.2000">
    <property type="entry name" value="Glycogen Phosphorylase B"/>
    <property type="match status" value="2"/>
</dbReference>
<feature type="domain" description="Glycosyl transferase family 1" evidence="1">
    <location>
        <begin position="209"/>
        <end position="371"/>
    </location>
</feature>
<organism evidence="3 4">
    <name type="scientific">Pontibacter silvestris</name>
    <dbReference type="NCBI Taxonomy" id="2305183"/>
    <lineage>
        <taxon>Bacteria</taxon>
        <taxon>Pseudomonadati</taxon>
        <taxon>Bacteroidota</taxon>
        <taxon>Cytophagia</taxon>
        <taxon>Cytophagales</taxon>
        <taxon>Hymenobacteraceae</taxon>
        <taxon>Pontibacter</taxon>
    </lineage>
</organism>
<dbReference type="Pfam" id="PF00534">
    <property type="entry name" value="Glycos_transf_1"/>
    <property type="match status" value="1"/>
</dbReference>
<dbReference type="CDD" id="cd03801">
    <property type="entry name" value="GT4_PimA-like"/>
    <property type="match status" value="1"/>
</dbReference>
<dbReference type="EMBL" id="JBHUHV010000024">
    <property type="protein sequence ID" value="MFD2066840.1"/>
    <property type="molecule type" value="Genomic_DNA"/>
</dbReference>